<sequence length="76" mass="8609">MKEFTAPNLPGYPLPFSICVQCGHYIDRLLDQVVCPGPTRVTSGQAYTRVAHNRSPEYHNIRSTDSRILSGQYDRL</sequence>
<dbReference type="AlphaFoldDB" id="A0AAE1E606"/>
<keyword evidence="2" id="KW-1185">Reference proteome</keyword>
<name>A0AAE1E606_9GAST</name>
<proteinExistence type="predicted"/>
<comment type="caution">
    <text evidence="1">The sequence shown here is derived from an EMBL/GenBank/DDBJ whole genome shotgun (WGS) entry which is preliminary data.</text>
</comment>
<protein>
    <submittedName>
        <fullName evidence="1">Uncharacterized protein</fullName>
    </submittedName>
</protein>
<evidence type="ECO:0000313" key="2">
    <source>
        <dbReference type="Proteomes" id="UP001283361"/>
    </source>
</evidence>
<organism evidence="1 2">
    <name type="scientific">Elysia crispata</name>
    <name type="common">lettuce slug</name>
    <dbReference type="NCBI Taxonomy" id="231223"/>
    <lineage>
        <taxon>Eukaryota</taxon>
        <taxon>Metazoa</taxon>
        <taxon>Spiralia</taxon>
        <taxon>Lophotrochozoa</taxon>
        <taxon>Mollusca</taxon>
        <taxon>Gastropoda</taxon>
        <taxon>Heterobranchia</taxon>
        <taxon>Euthyneura</taxon>
        <taxon>Panpulmonata</taxon>
        <taxon>Sacoglossa</taxon>
        <taxon>Placobranchoidea</taxon>
        <taxon>Plakobranchidae</taxon>
        <taxon>Elysia</taxon>
    </lineage>
</organism>
<reference evidence="1" key="1">
    <citation type="journal article" date="2023" name="G3 (Bethesda)">
        <title>A reference genome for the long-term kleptoplast-retaining sea slug Elysia crispata morphotype clarki.</title>
        <authorList>
            <person name="Eastman K.E."/>
            <person name="Pendleton A.L."/>
            <person name="Shaikh M.A."/>
            <person name="Suttiyut T."/>
            <person name="Ogas R."/>
            <person name="Tomko P."/>
            <person name="Gavelis G."/>
            <person name="Widhalm J.R."/>
            <person name="Wisecaver J.H."/>
        </authorList>
    </citation>
    <scope>NUCLEOTIDE SEQUENCE</scope>
    <source>
        <strain evidence="1">ECLA1</strain>
    </source>
</reference>
<evidence type="ECO:0000313" key="1">
    <source>
        <dbReference type="EMBL" id="KAK3794820.1"/>
    </source>
</evidence>
<accession>A0AAE1E606</accession>
<dbReference type="EMBL" id="JAWDGP010001091">
    <property type="protein sequence ID" value="KAK3794820.1"/>
    <property type="molecule type" value="Genomic_DNA"/>
</dbReference>
<dbReference type="Proteomes" id="UP001283361">
    <property type="component" value="Unassembled WGS sequence"/>
</dbReference>
<gene>
    <name evidence="1" type="ORF">RRG08_014513</name>
</gene>